<dbReference type="PATRIC" id="fig|1305731.5.peg.2440"/>
<name>A0A0P8BNP7_9GAMM</name>
<proteinExistence type="predicted"/>
<dbReference type="PANTHER" id="PTHR32071">
    <property type="entry name" value="TRANSCRIPTIONAL REGULATORY PROTEIN"/>
    <property type="match status" value="1"/>
</dbReference>
<dbReference type="EMBL" id="LJZQ01000003">
    <property type="protein sequence ID" value="KPQ29998.1"/>
    <property type="molecule type" value="Genomic_DNA"/>
</dbReference>
<gene>
    <name evidence="4" type="ORF">HLUCCX14_02660</name>
</gene>
<keyword evidence="1" id="KW-0547">Nucleotide-binding</keyword>
<keyword evidence="2" id="KW-0067">ATP-binding</keyword>
<evidence type="ECO:0000259" key="3">
    <source>
        <dbReference type="PROSITE" id="PS50045"/>
    </source>
</evidence>
<dbReference type="PROSITE" id="PS50045">
    <property type="entry name" value="SIGMA54_INTERACT_4"/>
    <property type="match status" value="1"/>
</dbReference>
<evidence type="ECO:0000256" key="2">
    <source>
        <dbReference type="ARBA" id="ARBA00022840"/>
    </source>
</evidence>
<evidence type="ECO:0000256" key="1">
    <source>
        <dbReference type="ARBA" id="ARBA00022741"/>
    </source>
</evidence>
<dbReference type="InterPro" id="IPR002078">
    <property type="entry name" value="Sigma_54_int"/>
</dbReference>
<dbReference type="Gene3D" id="3.40.50.300">
    <property type="entry name" value="P-loop containing nucleotide triphosphate hydrolases"/>
    <property type="match status" value="1"/>
</dbReference>
<feature type="domain" description="Sigma-54 factor interaction" evidence="3">
    <location>
        <begin position="1"/>
        <end position="58"/>
    </location>
</feature>
<evidence type="ECO:0000313" key="5">
    <source>
        <dbReference type="Proteomes" id="UP000050416"/>
    </source>
</evidence>
<dbReference type="AlphaFoldDB" id="A0A0P8BNP7"/>
<reference evidence="4 5" key="1">
    <citation type="submission" date="2015-09" db="EMBL/GenBank/DDBJ databases">
        <title>Identification and resolution of microdiversity through metagenomic sequencing of parallel consortia.</title>
        <authorList>
            <person name="Nelson W.C."/>
            <person name="Romine M.F."/>
            <person name="Lindemann S.R."/>
        </authorList>
    </citation>
    <scope>NUCLEOTIDE SEQUENCE [LARGE SCALE GENOMIC DNA]</scope>
    <source>
        <strain evidence="4">HL-55</strain>
    </source>
</reference>
<evidence type="ECO:0000313" key="4">
    <source>
        <dbReference type="EMBL" id="KPQ29998.1"/>
    </source>
</evidence>
<organism evidence="4 5">
    <name type="scientific">Marinobacter excellens HL-55</name>
    <dbReference type="NCBI Taxonomy" id="1305731"/>
    <lineage>
        <taxon>Bacteria</taxon>
        <taxon>Pseudomonadati</taxon>
        <taxon>Pseudomonadota</taxon>
        <taxon>Gammaproteobacteria</taxon>
        <taxon>Pseudomonadales</taxon>
        <taxon>Marinobacteraceae</taxon>
        <taxon>Marinobacter</taxon>
    </lineage>
</organism>
<sequence>MPVDLQVKLLRVLETRRFNRVGSDGDTAADVRIVAATNCCPESKVKEGNLRADLLYRL</sequence>
<dbReference type="Pfam" id="PF00158">
    <property type="entry name" value="Sigma54_activat"/>
    <property type="match status" value="1"/>
</dbReference>
<dbReference type="Proteomes" id="UP000050416">
    <property type="component" value="Unassembled WGS sequence"/>
</dbReference>
<dbReference type="GO" id="GO:0006355">
    <property type="term" value="P:regulation of DNA-templated transcription"/>
    <property type="evidence" value="ECO:0007669"/>
    <property type="project" value="InterPro"/>
</dbReference>
<protein>
    <recommendedName>
        <fullName evidence="3">Sigma-54 factor interaction domain-containing protein</fullName>
    </recommendedName>
</protein>
<comment type="caution">
    <text evidence="4">The sequence shown here is derived from an EMBL/GenBank/DDBJ whole genome shotgun (WGS) entry which is preliminary data.</text>
</comment>
<dbReference type="InterPro" id="IPR027417">
    <property type="entry name" value="P-loop_NTPase"/>
</dbReference>
<dbReference type="SUPFAM" id="SSF52540">
    <property type="entry name" value="P-loop containing nucleoside triphosphate hydrolases"/>
    <property type="match status" value="1"/>
</dbReference>
<accession>A0A0P8BNP7</accession>
<dbReference type="GO" id="GO:0005524">
    <property type="term" value="F:ATP binding"/>
    <property type="evidence" value="ECO:0007669"/>
    <property type="project" value="UniProtKB-KW"/>
</dbReference>